<gene>
    <name evidence="3" type="ordered locus">DMR_30060</name>
</gene>
<dbReference type="Pfam" id="PF13280">
    <property type="entry name" value="WYL"/>
    <property type="match status" value="1"/>
</dbReference>
<sequence length="336" mass="38841">MVAQMPPKKDQYSSPSQKILNLFSILLFTGRQFSLGQIAEMLECSKQTASRITEELARTRDIQLRVWKEDRQKWFQIESSPRPHVSLSPREIQLLGMCKELVWHLLPKGISEEVESALNKTTALLPNMANRADALDSIYDVSVKGAIDYTPYQDIIETILHAIREKNVCEIIYQSPHRSEPKSHCFAPMKIISYHESLYAEGFSLNNETDQEILHQTTFSIHRINDATILNRKHHFETRENDQKQQAFGFMEGEPFPVLIKFTPQVAHYIKERIWSDHQTIKSYKDGSILLKFMVQSAPELIAWVLSFGKEAKLIKPKALKERVAEELKLTTLLYN</sequence>
<dbReference type="InterPro" id="IPR057727">
    <property type="entry name" value="WCX_dom"/>
</dbReference>
<dbReference type="Proteomes" id="UP000009071">
    <property type="component" value="Chromosome"/>
</dbReference>
<dbReference type="EMBL" id="AP010904">
    <property type="protein sequence ID" value="BAH76497.1"/>
    <property type="molecule type" value="Genomic_DNA"/>
</dbReference>
<feature type="domain" description="WCX" evidence="2">
    <location>
        <begin position="255"/>
        <end position="329"/>
    </location>
</feature>
<feature type="domain" description="WYL" evidence="1">
    <location>
        <begin position="155"/>
        <end position="228"/>
    </location>
</feature>
<dbReference type="STRING" id="573370.DMR_30060"/>
<dbReference type="PROSITE" id="PS52050">
    <property type="entry name" value="WYL"/>
    <property type="match status" value="1"/>
</dbReference>
<dbReference type="InterPro" id="IPR051534">
    <property type="entry name" value="CBASS_pafABC_assoc_protein"/>
</dbReference>
<accession>C4XHX9</accession>
<dbReference type="HOGENOM" id="CLU_041141_4_3_7"/>
<name>C4XHX9_SOLM1</name>
<evidence type="ECO:0000259" key="2">
    <source>
        <dbReference type="Pfam" id="PF25583"/>
    </source>
</evidence>
<dbReference type="PANTHER" id="PTHR34580">
    <property type="match status" value="1"/>
</dbReference>
<evidence type="ECO:0000313" key="3">
    <source>
        <dbReference type="EMBL" id="BAH76497.1"/>
    </source>
</evidence>
<dbReference type="KEGG" id="dma:DMR_30060"/>
<dbReference type="AlphaFoldDB" id="C4XHX9"/>
<proteinExistence type="predicted"/>
<protein>
    <submittedName>
        <fullName evidence="3">Uncharacterized protein</fullName>
    </submittedName>
</protein>
<dbReference type="PANTHER" id="PTHR34580:SF1">
    <property type="entry name" value="PROTEIN PAFC"/>
    <property type="match status" value="1"/>
</dbReference>
<reference evidence="3 4" key="1">
    <citation type="journal article" date="2009" name="Genome Res.">
        <title>Whole genome sequence of Desulfovibrio magneticus strain RS-1 revealed common gene clusters in magnetotactic bacteria.</title>
        <authorList>
            <person name="Nakazawa H."/>
            <person name="Arakaki A."/>
            <person name="Narita-Yamada S."/>
            <person name="Yashiro I."/>
            <person name="Jinno K."/>
            <person name="Aoki N."/>
            <person name="Tsuruyama A."/>
            <person name="Okamura Y."/>
            <person name="Tanikawa S."/>
            <person name="Fujita N."/>
            <person name="Takeyama H."/>
            <person name="Matsunaga T."/>
        </authorList>
    </citation>
    <scope>NUCLEOTIDE SEQUENCE [LARGE SCALE GENOMIC DNA]</scope>
    <source>
        <strain evidence="4">ATCC 700980 / DSM 13731 / RS-1</strain>
    </source>
</reference>
<organism evidence="3 4">
    <name type="scientific">Solidesulfovibrio magneticus (strain ATCC 700980 / DSM 13731 / RS-1)</name>
    <name type="common">Desulfovibrio magneticus</name>
    <dbReference type="NCBI Taxonomy" id="573370"/>
    <lineage>
        <taxon>Bacteria</taxon>
        <taxon>Pseudomonadati</taxon>
        <taxon>Thermodesulfobacteriota</taxon>
        <taxon>Desulfovibrionia</taxon>
        <taxon>Desulfovibrionales</taxon>
        <taxon>Desulfovibrionaceae</taxon>
        <taxon>Solidesulfovibrio</taxon>
    </lineage>
</organism>
<keyword evidence="4" id="KW-1185">Reference proteome</keyword>
<dbReference type="InterPro" id="IPR026881">
    <property type="entry name" value="WYL_dom"/>
</dbReference>
<evidence type="ECO:0000259" key="1">
    <source>
        <dbReference type="Pfam" id="PF13280"/>
    </source>
</evidence>
<evidence type="ECO:0000313" key="4">
    <source>
        <dbReference type="Proteomes" id="UP000009071"/>
    </source>
</evidence>
<dbReference type="eggNOG" id="COG2378">
    <property type="taxonomic scope" value="Bacteria"/>
</dbReference>
<dbReference type="Pfam" id="PF25583">
    <property type="entry name" value="WCX"/>
    <property type="match status" value="1"/>
</dbReference>